<protein>
    <submittedName>
        <fullName evidence="1">Uncharacterized protein</fullName>
    </submittedName>
</protein>
<dbReference type="RefSeq" id="WP_004965121.1">
    <property type="nucleotide sequence ID" value="NZ_AOLR01000026.1"/>
</dbReference>
<dbReference type="Proteomes" id="UP000011659">
    <property type="component" value="Unassembled WGS sequence"/>
</dbReference>
<accession>M0JUS0</accession>
<dbReference type="Proteomes" id="UP000682967">
    <property type="component" value="Plasmid pHsi117"/>
</dbReference>
<keyword evidence="3" id="KW-1185">Reference proteome</keyword>
<name>M0JUS0_9EURY</name>
<reference evidence="2" key="2">
    <citation type="submission" date="2021-04" db="EMBL/GenBank/DDBJ databases">
        <title>Complete Genome sequence and Methylome Analysis of the Haloarchaeon Haloarcula sinaiiensis.</title>
        <authorList>
            <person name="Fomenkov A."/>
            <person name="DasSarma P."/>
            <person name="DasSarma S."/>
            <person name="Roberts R.J."/>
        </authorList>
    </citation>
    <scope>NUCLEOTIDE SEQUENCE</scope>
    <source>
        <strain evidence="2">ATCC 33800</strain>
        <plasmid evidence="2">pHsi117</plasmid>
    </source>
</reference>
<gene>
    <name evidence="1" type="ORF">C436_15870</name>
    <name evidence="2" type="ORF">KDQ40_16140</name>
</gene>
<evidence type="ECO:0000313" key="3">
    <source>
        <dbReference type="Proteomes" id="UP000011659"/>
    </source>
</evidence>
<dbReference type="AlphaFoldDB" id="M0JUS0"/>
<dbReference type="GeneID" id="64824518"/>
<proteinExistence type="predicted"/>
<evidence type="ECO:0000313" key="4">
    <source>
        <dbReference type="Proteomes" id="UP000682967"/>
    </source>
</evidence>
<organism evidence="1 3">
    <name type="scientific">Haloarcula marismortui ATCC 33800</name>
    <dbReference type="NCBI Taxonomy" id="662476"/>
    <lineage>
        <taxon>Archaea</taxon>
        <taxon>Methanobacteriati</taxon>
        <taxon>Methanobacteriota</taxon>
        <taxon>Stenosarchaea group</taxon>
        <taxon>Halobacteria</taxon>
        <taxon>Halobacteriales</taxon>
        <taxon>Haloarculaceae</taxon>
        <taxon>Haloarcula</taxon>
    </lineage>
</organism>
<sequence>MQNDNSAEANNSRREIEVKLIVGSDTVSLWWDNSHVAEFEREWYEKTKSDGEGGDRMVETIVSQAVDEHTDIDSGDINWAR</sequence>
<geneLocation type="plasmid" evidence="2 4">
    <name>pHsi117</name>
</geneLocation>
<dbReference type="EMBL" id="CP073367">
    <property type="protein sequence ID" value="QUJ73844.1"/>
    <property type="molecule type" value="Genomic_DNA"/>
</dbReference>
<reference evidence="1 3" key="1">
    <citation type="journal article" date="2014" name="PLoS Genet.">
        <title>Phylogenetically driven sequencing of extremely halophilic archaea reveals strategies for static and dynamic osmo-response.</title>
        <authorList>
            <person name="Becker E.A."/>
            <person name="Seitzer P.M."/>
            <person name="Tritt A."/>
            <person name="Larsen D."/>
            <person name="Krusor M."/>
            <person name="Yao A.I."/>
            <person name="Wu D."/>
            <person name="Madern D."/>
            <person name="Eisen J.A."/>
            <person name="Darling A.E."/>
            <person name="Facciotti M.T."/>
        </authorList>
    </citation>
    <scope>NUCLEOTIDE SEQUENCE [LARGE SCALE GENOMIC DNA]</scope>
    <source>
        <strain evidence="1 3">ATCC 33800</strain>
    </source>
</reference>
<evidence type="ECO:0000313" key="2">
    <source>
        <dbReference type="EMBL" id="QUJ73844.1"/>
    </source>
</evidence>
<evidence type="ECO:0000313" key="1">
    <source>
        <dbReference type="EMBL" id="EMA11719.1"/>
    </source>
</evidence>
<dbReference type="KEGG" id="hsin:KDQ40_16140"/>
<keyword evidence="2" id="KW-0614">Plasmid</keyword>
<dbReference type="EMBL" id="AOLR01000026">
    <property type="protein sequence ID" value="EMA11719.1"/>
    <property type="molecule type" value="Genomic_DNA"/>
</dbReference>